<reference evidence="2 3" key="2">
    <citation type="submission" date="2015-01" db="EMBL/GenBank/DDBJ databases">
        <authorList>
            <consortium name="NBRP consortium"/>
            <person name="Sawabe T."/>
            <person name="Meirelles P."/>
            <person name="Feng G."/>
            <person name="Sayaka M."/>
            <person name="Hattori M."/>
            <person name="Ohkuma M."/>
        </authorList>
    </citation>
    <scope>NUCLEOTIDE SEQUENCE [LARGE SCALE GENOMIC DNA]</scope>
    <source>
        <strain evidence="2 3">JCM19232</strain>
    </source>
</reference>
<feature type="domain" description="DUF302" evidence="1">
    <location>
        <begin position="53"/>
        <end position="112"/>
    </location>
</feature>
<dbReference type="Gene3D" id="3.30.310.70">
    <property type="entry name" value="TT1751-like domain"/>
    <property type="match status" value="2"/>
</dbReference>
<feature type="domain" description="DUF302" evidence="1">
    <location>
        <begin position="193"/>
        <end position="253"/>
    </location>
</feature>
<dbReference type="AlphaFoldDB" id="A0A0B8PPY4"/>
<dbReference type="CDD" id="cd14797">
    <property type="entry name" value="DUF302"/>
    <property type="match status" value="1"/>
</dbReference>
<name>A0A0B8PPY4_9VIBR</name>
<dbReference type="PANTHER" id="PTHR38342">
    <property type="entry name" value="SLR5037 PROTEIN"/>
    <property type="match status" value="1"/>
</dbReference>
<evidence type="ECO:0000313" key="2">
    <source>
        <dbReference type="EMBL" id="GAM64744.1"/>
    </source>
</evidence>
<comment type="caution">
    <text evidence="2">The sequence shown here is derived from an EMBL/GenBank/DDBJ whole genome shotgun (WGS) entry which is preliminary data.</text>
</comment>
<evidence type="ECO:0000259" key="1">
    <source>
        <dbReference type="Pfam" id="PF03625"/>
    </source>
</evidence>
<dbReference type="Pfam" id="PF03625">
    <property type="entry name" value="DUF302"/>
    <property type="match status" value="2"/>
</dbReference>
<protein>
    <submittedName>
        <fullName evidence="2">Protein crcB homolog 1</fullName>
    </submittedName>
</protein>
<proteinExistence type="predicted"/>
<dbReference type="EMBL" id="BBSA01000014">
    <property type="protein sequence ID" value="GAM64744.1"/>
    <property type="molecule type" value="Genomic_DNA"/>
</dbReference>
<dbReference type="InterPro" id="IPR035923">
    <property type="entry name" value="TT1751-like_sf"/>
</dbReference>
<dbReference type="SUPFAM" id="SSF103247">
    <property type="entry name" value="TT1751-like"/>
    <property type="match status" value="2"/>
</dbReference>
<gene>
    <name evidence="2" type="ORF">JCM19232_4436</name>
</gene>
<dbReference type="PROSITE" id="PS51257">
    <property type="entry name" value="PROKAR_LIPOPROTEIN"/>
    <property type="match status" value="1"/>
</dbReference>
<evidence type="ECO:0000313" key="3">
    <source>
        <dbReference type="Proteomes" id="UP000031670"/>
    </source>
</evidence>
<dbReference type="Proteomes" id="UP000031670">
    <property type="component" value="Unassembled WGS sequence"/>
</dbReference>
<dbReference type="InterPro" id="IPR005180">
    <property type="entry name" value="DUF302"/>
</dbReference>
<sequence>MRKTIALLFSSVLITACSGVPQQTQQDLDSVDSRVGLIEANANKLNLEPVLSIDHSRLGSEAEQDIAASRVELFLDDKLNTELLKQNIEVGLDLPFRVLNYSEDGVIKTRYTNAEFLQKRHALENSSALTQFESSAQQLVSSVADAMPISTQGLEKGYAITRVESELNFNATIESIKTNVLAQEGTEWFLTLDYTNRAKSQGETLPPATLLVFGAPGPGAKAMKDYMSIGLDTFGQKVLVYQQGEKVIVAYNDIVEMARFIIKIQHCHIEWSTRC</sequence>
<organism evidence="2 3">
    <name type="scientific">Vibrio ishigakensis</name>
    <dbReference type="NCBI Taxonomy" id="1481914"/>
    <lineage>
        <taxon>Bacteria</taxon>
        <taxon>Pseudomonadati</taxon>
        <taxon>Pseudomonadota</taxon>
        <taxon>Gammaproteobacteria</taxon>
        <taxon>Vibrionales</taxon>
        <taxon>Vibrionaceae</taxon>
        <taxon>Vibrio</taxon>
    </lineage>
</organism>
<accession>A0A0B8PPY4</accession>
<dbReference type="PANTHER" id="PTHR38342:SF2">
    <property type="entry name" value="INNER MEMBRANE OR EXPORTED"/>
    <property type="match status" value="1"/>
</dbReference>
<reference evidence="2 3" key="1">
    <citation type="submission" date="2015-01" db="EMBL/GenBank/DDBJ databases">
        <title>Vibrio sp. C5 JCM 19232 whole genome shotgun sequence.</title>
        <authorList>
            <person name="Sawabe T."/>
            <person name="Meirelles P."/>
            <person name="Feng G."/>
            <person name="Sayaka M."/>
            <person name="Hattori M."/>
            <person name="Ohkuma M."/>
        </authorList>
    </citation>
    <scope>NUCLEOTIDE SEQUENCE [LARGE SCALE GENOMIC DNA]</scope>
    <source>
        <strain evidence="2 3">JCM19232</strain>
    </source>
</reference>